<dbReference type="SUPFAM" id="SSF55486">
    <property type="entry name" value="Metalloproteases ('zincins'), catalytic domain"/>
    <property type="match status" value="1"/>
</dbReference>
<gene>
    <name evidence="1" type="ORF">HBE96_06620</name>
</gene>
<comment type="caution">
    <text evidence="1">The sequence shown here is derived from an EMBL/GenBank/DDBJ whole genome shotgun (WGS) entry which is preliminary data.</text>
</comment>
<organism evidence="1 2">
    <name type="scientific">Clostridium muellerianum</name>
    <dbReference type="NCBI Taxonomy" id="2716538"/>
    <lineage>
        <taxon>Bacteria</taxon>
        <taxon>Bacillati</taxon>
        <taxon>Bacillota</taxon>
        <taxon>Clostridia</taxon>
        <taxon>Eubacteriales</taxon>
        <taxon>Clostridiaceae</taxon>
        <taxon>Clostridium</taxon>
    </lineage>
</organism>
<proteinExistence type="predicted"/>
<dbReference type="InterPro" id="IPR024079">
    <property type="entry name" value="MetalloPept_cat_dom_sf"/>
</dbReference>
<dbReference type="Gene3D" id="3.40.390.10">
    <property type="entry name" value="Collagenase (Catalytic Domain)"/>
    <property type="match status" value="1"/>
</dbReference>
<name>A0A7Y0EF45_9CLOT</name>
<dbReference type="Proteomes" id="UP000537131">
    <property type="component" value="Unassembled WGS sequence"/>
</dbReference>
<dbReference type="RefSeq" id="WP_169296970.1">
    <property type="nucleotide sequence ID" value="NZ_JABBNI010000012.1"/>
</dbReference>
<dbReference type="GO" id="GO:0008237">
    <property type="term" value="F:metallopeptidase activity"/>
    <property type="evidence" value="ECO:0007669"/>
    <property type="project" value="InterPro"/>
</dbReference>
<dbReference type="AlphaFoldDB" id="A0A7Y0EF45"/>
<reference evidence="1 2" key="1">
    <citation type="submission" date="2020-06" db="EMBL/GenBank/DDBJ databases">
        <title>Complete Genome Sequence of Clostridium muelleri sp. nov. P21T, an Acid-Alcohol Producing Acetogen Isolated from Old Hay.</title>
        <authorList>
            <person name="Duncan K.E."/>
            <person name="Tanner R.S."/>
        </authorList>
    </citation>
    <scope>NUCLEOTIDE SEQUENCE [LARGE SCALE GENOMIC DNA]</scope>
    <source>
        <strain evidence="1 2">P21</strain>
    </source>
</reference>
<sequence length="604" mass="68090">MGNSGSLPSLVLNFDELADALVDYLKNGIVVNLGNVAVNTATMEQLLSEIKNQIQGVDYKDLINALNTLGAKLDAFAANLGITGTEQILGACFDLGAVKESIFEFSLNTEGYLTGITFFQSALSLYGLKDNFDLFINDGSGETQLFKSVYPKGFGEHKYMNVFFKISKAAKVKIVYHNDSQNNKVVWFDFHVLDVPHVSTSSISSGSGGTTDGNSTTITSDSVKYLRRFVVTDSKDPSYVDPLSLNMDYWTMAAEHIPNDFWQGRNALLQGLQNSSSDGNTYENSIIDKITNFYRYLFQLQQDIRKNGLVLTDWQDDYNTFMQLCNKDVLSGGYGLQALSNVEKTEIYLTYIFQTITLIFPSCQSLLTTEYINQFKTYLPVDRLRVLEWIDFSDVNPDKSVGAFDLDLGNSGDMSTFRTYMNIEPSALDPSTFAFSNDEVLNPWFFKLYKDGQPVIGDSIIAVDGFFPGDKWQTKKVTSSYTVGDAKTMAVRVFLHELGHGIDFQYGTINGVKLSDLSEWRNIGGWQYGDMKIIPKLKPTKWSCDCTEEDKEPPISLYGSTLVYEDFAETHSCYCINPNYLKTFYPKRFNFMEKYVKGFKPYRQ</sequence>
<protein>
    <submittedName>
        <fullName evidence="1">Uncharacterized protein</fullName>
    </submittedName>
</protein>
<keyword evidence="2" id="KW-1185">Reference proteome</keyword>
<evidence type="ECO:0000313" key="2">
    <source>
        <dbReference type="Proteomes" id="UP000537131"/>
    </source>
</evidence>
<dbReference type="EMBL" id="JABBNI010000012">
    <property type="protein sequence ID" value="NMM62366.1"/>
    <property type="molecule type" value="Genomic_DNA"/>
</dbReference>
<evidence type="ECO:0000313" key="1">
    <source>
        <dbReference type="EMBL" id="NMM62366.1"/>
    </source>
</evidence>
<accession>A0A7Y0EF45</accession>